<dbReference type="OrthoDB" id="6358690at2759"/>
<dbReference type="Proteomes" id="UP000594262">
    <property type="component" value="Unplaced"/>
</dbReference>
<dbReference type="InterPro" id="IPR052613">
    <property type="entry name" value="LicD_transferase"/>
</dbReference>
<dbReference type="AlphaFoldDB" id="A0A7M5UZ79"/>
<evidence type="ECO:0000313" key="3">
    <source>
        <dbReference type="Proteomes" id="UP000594262"/>
    </source>
</evidence>
<keyword evidence="1" id="KW-1133">Transmembrane helix</keyword>
<organism evidence="2 3">
    <name type="scientific">Clytia hemisphaerica</name>
    <dbReference type="NCBI Taxonomy" id="252671"/>
    <lineage>
        <taxon>Eukaryota</taxon>
        <taxon>Metazoa</taxon>
        <taxon>Cnidaria</taxon>
        <taxon>Hydrozoa</taxon>
        <taxon>Hydroidolina</taxon>
        <taxon>Leptothecata</taxon>
        <taxon>Obeliida</taxon>
        <taxon>Clytiidae</taxon>
        <taxon>Clytia</taxon>
    </lineage>
</organism>
<keyword evidence="1" id="KW-0812">Transmembrane</keyword>
<reference evidence="2" key="1">
    <citation type="submission" date="2021-01" db="UniProtKB">
        <authorList>
            <consortium name="EnsemblMetazoa"/>
        </authorList>
    </citation>
    <scope>IDENTIFICATION</scope>
</reference>
<evidence type="ECO:0000256" key="1">
    <source>
        <dbReference type="SAM" id="Phobius"/>
    </source>
</evidence>
<name>A0A7M5UZ79_9CNID</name>
<accession>A0A7M5UZ79</accession>
<dbReference type="EnsemblMetazoa" id="CLYHEMT004915.1">
    <property type="protein sequence ID" value="CLYHEMP004915.1"/>
    <property type="gene ID" value="CLYHEMG004915"/>
</dbReference>
<evidence type="ECO:0000313" key="2">
    <source>
        <dbReference type="EnsemblMetazoa" id="CLYHEMP004915.1"/>
    </source>
</evidence>
<protein>
    <submittedName>
        <fullName evidence="2">Uncharacterized protein</fullName>
    </submittedName>
</protein>
<proteinExistence type="predicted"/>
<sequence length="605" mass="70166">MLGMTWYKVFIAILCFAFIGLTILFEISFKMDISISKVLKTNPFSSNNKSIDFDNRYLDLFLKQLSRAQRFERNEELSDAIGKMVTRLSRINGGYQIQHDPRDNITVIFNAVNEVTDLKVLLEDIKNKPNWTVSTHIQLGLTRSIFDKHSSMIKDIQHILPNFNTTILESKSLVQSLRDLVAKSSTQFVLLTKGIRRFDQNFDMRKFLKPLVKKTCDVISGSVIYPDGRWSSGCYQSKLIWSQYKSVFGFDVCYKHQLLRCDYFDGPFAMDRNVLLDYLTSRVTTKCADDLVYPEILYVMNNQNKIMKSHPASIFYKTDWVDFHDLTRAHLLDFAIRNEISEFYLPAINGTQTHLEFNYIESKVKCNLRATQLRQRACMRDLHFMLVNTYKLFDKLGYQYTNEDGSGLAAAKLHDTIPWDLDQDFAFRASNLTHIVQHESEWRKLGMSFSLELNKPCVKNMSHVKKDNLIMGCGYIGIGNKNWRMELWGSYILLGDFYQPWKIPARAVAKEQEPLRSSRIKGHDTKVRLDDHWAQNRPNPGYYVRGRYGVDMLRHANHWLYGGASGSYGIYKTGSRFVACSNPGFHGCMDQYLADGNIQFQRPWA</sequence>
<keyword evidence="1" id="KW-0472">Membrane</keyword>
<dbReference type="PANTHER" id="PTHR13627">
    <property type="entry name" value="FUKUTIN RELATED PROTEIN"/>
    <property type="match status" value="1"/>
</dbReference>
<feature type="transmembrane region" description="Helical" evidence="1">
    <location>
        <begin position="6"/>
        <end position="27"/>
    </location>
</feature>
<dbReference type="PANTHER" id="PTHR13627:SF34">
    <property type="entry name" value="RIBITOL-5-PHOSPHATE TRANSFERASE"/>
    <property type="match status" value="1"/>
</dbReference>
<keyword evidence="3" id="KW-1185">Reference proteome</keyword>